<dbReference type="AlphaFoldDB" id="A0A8X6PTQ2"/>
<protein>
    <submittedName>
        <fullName evidence="2">Prohormone-3</fullName>
    </submittedName>
</protein>
<evidence type="ECO:0000313" key="2">
    <source>
        <dbReference type="EMBL" id="GFT82783.1"/>
    </source>
</evidence>
<dbReference type="Proteomes" id="UP000887013">
    <property type="component" value="Unassembled WGS sequence"/>
</dbReference>
<gene>
    <name evidence="2" type="ORF">NPIL_484953</name>
</gene>
<sequence length="241" mass="26291">MALLLAICLFASAALATEELFSDDQKQLWPIADQMKVEKRGGEMLEALLDREENKCYGKKCSHSEECCKGAACVDIEGLSGTCLPIHGKEFYQPCEKDSDCGAGLVCIDSGNFAPSKTCQLEGRSIQKKGFNESCEISLECHNNKGYCCRNPTGLRKSCQVFYHPDVCIGRLSADAKPAVKMQPRLGASISFFQEPVSLSDVVQLGILQQPVSGMPQEEDIIAEASLVGLYKANCCLFSRL</sequence>
<feature type="chain" id="PRO_5036449828" evidence="1">
    <location>
        <begin position="17"/>
        <end position="241"/>
    </location>
</feature>
<accession>A0A8X6PTQ2</accession>
<keyword evidence="1" id="KW-0732">Signal</keyword>
<name>A0A8X6PTQ2_NEPPI</name>
<comment type="caution">
    <text evidence="2">The sequence shown here is derived from an EMBL/GenBank/DDBJ whole genome shotgun (WGS) entry which is preliminary data.</text>
</comment>
<proteinExistence type="predicted"/>
<reference evidence="2" key="1">
    <citation type="submission" date="2020-08" db="EMBL/GenBank/DDBJ databases">
        <title>Multicomponent nature underlies the extraordinary mechanical properties of spider dragline silk.</title>
        <authorList>
            <person name="Kono N."/>
            <person name="Nakamura H."/>
            <person name="Mori M."/>
            <person name="Yoshida Y."/>
            <person name="Ohtoshi R."/>
            <person name="Malay A.D."/>
            <person name="Moran D.A.P."/>
            <person name="Tomita M."/>
            <person name="Numata K."/>
            <person name="Arakawa K."/>
        </authorList>
    </citation>
    <scope>NUCLEOTIDE SEQUENCE</scope>
</reference>
<dbReference type="OrthoDB" id="4321958at2759"/>
<feature type="signal peptide" evidence="1">
    <location>
        <begin position="1"/>
        <end position="16"/>
    </location>
</feature>
<evidence type="ECO:0000313" key="3">
    <source>
        <dbReference type="Proteomes" id="UP000887013"/>
    </source>
</evidence>
<evidence type="ECO:0000256" key="1">
    <source>
        <dbReference type="SAM" id="SignalP"/>
    </source>
</evidence>
<organism evidence="2 3">
    <name type="scientific">Nephila pilipes</name>
    <name type="common">Giant wood spider</name>
    <name type="synonym">Nephila maculata</name>
    <dbReference type="NCBI Taxonomy" id="299642"/>
    <lineage>
        <taxon>Eukaryota</taxon>
        <taxon>Metazoa</taxon>
        <taxon>Ecdysozoa</taxon>
        <taxon>Arthropoda</taxon>
        <taxon>Chelicerata</taxon>
        <taxon>Arachnida</taxon>
        <taxon>Araneae</taxon>
        <taxon>Araneomorphae</taxon>
        <taxon>Entelegynae</taxon>
        <taxon>Araneoidea</taxon>
        <taxon>Nephilidae</taxon>
        <taxon>Nephila</taxon>
    </lineage>
</organism>
<keyword evidence="3" id="KW-1185">Reference proteome</keyword>
<dbReference type="EMBL" id="BMAW01072403">
    <property type="protein sequence ID" value="GFT82783.1"/>
    <property type="molecule type" value="Genomic_DNA"/>
</dbReference>